<feature type="region of interest" description="Disordered" evidence="1">
    <location>
        <begin position="1"/>
        <end position="216"/>
    </location>
</feature>
<feature type="compositionally biased region" description="Pro residues" evidence="1">
    <location>
        <begin position="39"/>
        <end position="50"/>
    </location>
</feature>
<feature type="compositionally biased region" description="Pro residues" evidence="1">
    <location>
        <begin position="65"/>
        <end position="79"/>
    </location>
</feature>
<accession>A0A811ZWG9</accession>
<protein>
    <submittedName>
        <fullName evidence="2">(raccoon dog) hypothetical protein</fullName>
    </submittedName>
</protein>
<dbReference type="PRINTS" id="PR01217">
    <property type="entry name" value="PRICHEXTENSN"/>
</dbReference>
<organism evidence="2 3">
    <name type="scientific">Nyctereutes procyonoides</name>
    <name type="common">Raccoon dog</name>
    <name type="synonym">Canis procyonoides</name>
    <dbReference type="NCBI Taxonomy" id="34880"/>
    <lineage>
        <taxon>Eukaryota</taxon>
        <taxon>Metazoa</taxon>
        <taxon>Chordata</taxon>
        <taxon>Craniata</taxon>
        <taxon>Vertebrata</taxon>
        <taxon>Euteleostomi</taxon>
        <taxon>Mammalia</taxon>
        <taxon>Eutheria</taxon>
        <taxon>Laurasiatheria</taxon>
        <taxon>Carnivora</taxon>
        <taxon>Caniformia</taxon>
        <taxon>Canidae</taxon>
        <taxon>Nyctereutes</taxon>
    </lineage>
</organism>
<dbReference type="AlphaFoldDB" id="A0A811ZWG9"/>
<dbReference type="EMBL" id="CAJHUB010000777">
    <property type="protein sequence ID" value="CAD7693301.1"/>
    <property type="molecule type" value="Genomic_DNA"/>
</dbReference>
<feature type="compositionally biased region" description="Basic residues" evidence="1">
    <location>
        <begin position="146"/>
        <end position="157"/>
    </location>
</feature>
<feature type="compositionally biased region" description="Basic residues" evidence="1">
    <location>
        <begin position="113"/>
        <end position="126"/>
    </location>
</feature>
<evidence type="ECO:0000256" key="1">
    <source>
        <dbReference type="SAM" id="MobiDB-lite"/>
    </source>
</evidence>
<name>A0A811ZWG9_NYCPR</name>
<evidence type="ECO:0000313" key="3">
    <source>
        <dbReference type="Proteomes" id="UP000645828"/>
    </source>
</evidence>
<proteinExistence type="predicted"/>
<keyword evidence="3" id="KW-1185">Reference proteome</keyword>
<comment type="caution">
    <text evidence="2">The sequence shown here is derived from an EMBL/GenBank/DDBJ whole genome shotgun (WGS) entry which is preliminary data.</text>
</comment>
<feature type="compositionally biased region" description="Basic residues" evidence="1">
    <location>
        <begin position="193"/>
        <end position="208"/>
    </location>
</feature>
<gene>
    <name evidence="2" type="ORF">NYPRO_LOCUS26093</name>
</gene>
<evidence type="ECO:0000313" key="2">
    <source>
        <dbReference type="EMBL" id="CAD7693301.1"/>
    </source>
</evidence>
<dbReference type="Proteomes" id="UP000645828">
    <property type="component" value="Unassembled WGS sequence"/>
</dbReference>
<reference evidence="2" key="1">
    <citation type="submission" date="2020-12" db="EMBL/GenBank/DDBJ databases">
        <authorList>
            <consortium name="Molecular Ecology Group"/>
        </authorList>
    </citation>
    <scope>NUCLEOTIDE SEQUENCE</scope>
    <source>
        <strain evidence="2">TBG_1078</strain>
    </source>
</reference>
<sequence length="216" mass="23051">MPATPSCFPHQAFQRPRATQALPTGVRSVPEDCGRPAPRSRPPPPAPPPPEAEEGPRRAAAEPAGAPPSPPSRLFPRPPGSHTQTPPGGTISGEGPTAPHGPSTPPHLIKAPHASRRRHFRFRQHQISRERTLKGCRLRLGPLSRRAGRGRAWRRLPRPPGGKGRAPRSGAGGGPGVSPASPGKERPDSAAGRLRKVDRRPRPTRRQPHPPPPSLA</sequence>